<feature type="region of interest" description="Disordered" evidence="2">
    <location>
        <begin position="698"/>
        <end position="724"/>
    </location>
</feature>
<name>A0ABN8XU07_RANTA</name>
<dbReference type="Gene3D" id="2.10.50.10">
    <property type="entry name" value="Tumor Necrosis Factor Receptor, subunit A, domain 2"/>
    <property type="match status" value="1"/>
</dbReference>
<keyword evidence="4" id="KW-1185">Reference proteome</keyword>
<dbReference type="SMART" id="SM01411">
    <property type="entry name" value="Ephrin_rec_like"/>
    <property type="match status" value="1"/>
</dbReference>
<evidence type="ECO:0000313" key="3">
    <source>
        <dbReference type="EMBL" id="CAI9152820.1"/>
    </source>
</evidence>
<feature type="region of interest" description="Disordered" evidence="2">
    <location>
        <begin position="1778"/>
        <end position="1799"/>
    </location>
</feature>
<reference evidence="3" key="1">
    <citation type="submission" date="2023-04" db="EMBL/GenBank/DDBJ databases">
        <authorList>
            <consortium name="ELIXIR-Norway"/>
        </authorList>
    </citation>
    <scope>NUCLEOTIDE SEQUENCE [LARGE SCALE GENOMIC DNA]</scope>
</reference>
<dbReference type="PANTHER" id="PTHR47236:SF5">
    <property type="entry name" value="GENE, 32742-RELATED"/>
    <property type="match status" value="1"/>
</dbReference>
<evidence type="ECO:0000256" key="1">
    <source>
        <dbReference type="SAM" id="Coils"/>
    </source>
</evidence>
<protein>
    <submittedName>
        <fullName evidence="3">Uncharacterized protein</fullName>
    </submittedName>
</protein>
<proteinExistence type="predicted"/>
<gene>
    <name evidence="3" type="ORF">MRATA1EN1_LOCUS1782</name>
</gene>
<dbReference type="PANTHER" id="PTHR47236">
    <property type="entry name" value="GENE, 32742-RELATED-RELATED"/>
    <property type="match status" value="1"/>
</dbReference>
<keyword evidence="1" id="KW-0175">Coiled coil</keyword>
<feature type="coiled-coil region" evidence="1">
    <location>
        <begin position="1361"/>
        <end position="1429"/>
    </location>
</feature>
<dbReference type="EMBL" id="OX459946">
    <property type="protein sequence ID" value="CAI9152820.1"/>
    <property type="molecule type" value="Genomic_DNA"/>
</dbReference>
<feature type="compositionally biased region" description="Low complexity" evidence="2">
    <location>
        <begin position="408"/>
        <end position="427"/>
    </location>
</feature>
<evidence type="ECO:0000313" key="4">
    <source>
        <dbReference type="Proteomes" id="UP001176941"/>
    </source>
</evidence>
<evidence type="ECO:0000256" key="2">
    <source>
        <dbReference type="SAM" id="MobiDB-lite"/>
    </source>
</evidence>
<feature type="compositionally biased region" description="Basic and acidic residues" evidence="2">
    <location>
        <begin position="618"/>
        <end position="629"/>
    </location>
</feature>
<dbReference type="Proteomes" id="UP001176941">
    <property type="component" value="Chromosome 10"/>
</dbReference>
<accession>A0ABN8XU07</accession>
<feature type="region of interest" description="Disordered" evidence="2">
    <location>
        <begin position="399"/>
        <end position="429"/>
    </location>
</feature>
<organism evidence="3 4">
    <name type="scientific">Rangifer tarandus platyrhynchus</name>
    <name type="common">Svalbard reindeer</name>
    <dbReference type="NCBI Taxonomy" id="3082113"/>
    <lineage>
        <taxon>Eukaryota</taxon>
        <taxon>Metazoa</taxon>
        <taxon>Chordata</taxon>
        <taxon>Craniata</taxon>
        <taxon>Vertebrata</taxon>
        <taxon>Euteleostomi</taxon>
        <taxon>Mammalia</taxon>
        <taxon>Eutheria</taxon>
        <taxon>Laurasiatheria</taxon>
        <taxon>Artiodactyla</taxon>
        <taxon>Ruminantia</taxon>
        <taxon>Pecora</taxon>
        <taxon>Cervidae</taxon>
        <taxon>Odocoileinae</taxon>
        <taxon>Rangifer</taxon>
    </lineage>
</organism>
<sequence length="1799" mass="195458">MLLTPEKVADMALNPFRKTIPSDSVTGDLVEKVHNNNRINTSEAIAKVESTVLNVFQGMTAFYPHQGAGGPPWCPSSPMSASLPATIALAQKVKILPLRSIPGTWTCVLLFGFALQNAMCLSGENPPDCGNQMPCAEEPDPPGCPEGGLCPDSPPAPCPPGTFFSGASPHNASFCHLCPRGFFNPWPGQDACFPCGSEATQPEEGKDTCACLGSGRVFQPSDGQCPCLPGYHDVGEPRGCVQGGYKTCKPGAARNQEGLCLTKDQWNDHCAHEVCAAPEDARGYDPGLGLCLCWGPHSSEMCSPLCPKRQRQVLQLSCPEGNPQISITEDTGSQVFFLPDGPSSPRAVGHPCHLDQRQNPVPLYVVRVDGIGFLGLTRPGVELLHSLSLPLGDLGLPGQEAGKGRNAHLSSPSSLSLNSSHPGNLSSPEAGIRNPTVCLQTMDTLAFLVTREHYPEYDLSHFYNTPGQFDWGRFRALAEESQLQDQSPHLFLQQFQEPGVYVFRLNSNWHRKMYIRTLPPGGQCFGEGPFVPTTPRYLIQTGIAKIPRPLKRPNWPAVLGEIVLLLGLCLLLLIQCHGLSWARKAAPQPTFRKHQQGYNLDAYTSPRTRITSVRRGQPHQDSDDPRVEGGHGGSWEAKEQVDLEGFDTETFFKILLRQCLSVTTKLSQTKAELRLLCLKLGSEARRLQQLWGPERRAAASEGQLLGSPQRERQQDAEAAARAAEEEARRRGRLAGEYAACLRHQLVLLRQDLRARQEQWGSFCSALMAARRLLKARSGSMPAKSSQAGQNPEGEVPQLAALLGRLSQVVLQEGHRLKAWGVLGTGTGAELLRPASASPPGGAKSISVHPVTKLMVPGPDCVMLPASGQAGPIPPGYFIHPDTGRVLPEAGNLGYDVQEATLVPTTDRSSGGVRTSEAAILPYVPHPPCLATGSLPAIRLPVLQLRRTSQSGALMTDPITGIEVPVLAVTLHPQTRQWLTLGGTYRNPLTQTLAPLELGGPMEDPVTGGISPILGVGLDENTGQVLALGGLRDASGNLLLPGDSFVEPLSRKPVRLQGASRQEGRTVPHTGGPQDLLDANVLAAQRRVIAVLRSFQEMPGPRGQGLLEAAIKDMRQALALSLHHLLQQAWRLQRQQKAAENLEASGGRIGAMRYLGTALWVPALYGMEILDPAGSGLMVPVLGMESDGDAGHATPVAGSMEDADGKGLVPIAIGAQAIDPLTGEPGPVIGAQTDPFTGVVVPIVQVLEALPRGVRDPGLLDTLEKELRAREQYWSCQEQEEVRLAEELGAASPGLLSTPGEIPGLQLRAAEEACRALEARCLQETQRRAGALSGQSSQRERDLLAQADREEWAQEAQVVLSLQQVLQSLGQAEEKLRQAVGRLRGQEAEMRLQCSKGQSPQVWSRSRKVVQHLSNELQEVVRERQSTLDRALGQLQYQRELSRLQLLHIQIVASGTPVCLENYPADRFYGTITTSPRDQAAACPLLIPFLKSLTGALMGDQGHGLGLEDGGPGTDADKVDIPWTSPLFSALRKVDIRSQALRDEAELQGQAHHKPALKSSLQDLSKPQIMQKEELITVPSTDLSAREFVVYQHGLSILRLLTPQLQAPEITLQITSRLPAMEASDNAFQGSFFYQRAENTLFVRRECLASVGSFVLLLIHCLAHVAADDLHQDSNPAFLRSFYKGLQAYFREAFSITLQMSTVSQDNKLGQNISALLLGEQPVSERGRDLLSKLIIRKHESHLEPESSEEYIKKNKDLLLFTNMEHFLKSILASEQKLPKETRDQLGDEDKVRCSDELQH</sequence>
<feature type="region of interest" description="Disordered" evidence="2">
    <location>
        <begin position="609"/>
        <end position="634"/>
    </location>
</feature>